<comment type="caution">
    <text evidence="2">The sequence shown here is derived from an EMBL/GenBank/DDBJ whole genome shotgun (WGS) entry which is preliminary data.</text>
</comment>
<dbReference type="AlphaFoldDB" id="A0A9W8MXI7"/>
<evidence type="ECO:0000313" key="2">
    <source>
        <dbReference type="EMBL" id="KAJ3509729.1"/>
    </source>
</evidence>
<feature type="region of interest" description="Disordered" evidence="1">
    <location>
        <begin position="62"/>
        <end position="129"/>
    </location>
</feature>
<evidence type="ECO:0000256" key="1">
    <source>
        <dbReference type="SAM" id="MobiDB-lite"/>
    </source>
</evidence>
<feature type="compositionally biased region" description="Acidic residues" evidence="1">
    <location>
        <begin position="465"/>
        <end position="479"/>
    </location>
</feature>
<evidence type="ECO:0000313" key="3">
    <source>
        <dbReference type="Proteomes" id="UP001148786"/>
    </source>
</evidence>
<proteinExistence type="predicted"/>
<feature type="compositionally biased region" description="Pro residues" evidence="1">
    <location>
        <begin position="484"/>
        <end position="495"/>
    </location>
</feature>
<feature type="compositionally biased region" description="Polar residues" evidence="1">
    <location>
        <begin position="432"/>
        <end position="441"/>
    </location>
</feature>
<feature type="region of interest" description="Disordered" evidence="1">
    <location>
        <begin position="405"/>
        <end position="517"/>
    </location>
</feature>
<reference evidence="2" key="1">
    <citation type="submission" date="2022-07" db="EMBL/GenBank/DDBJ databases">
        <title>Genome Sequence of Agrocybe chaxingu.</title>
        <authorList>
            <person name="Buettner E."/>
        </authorList>
    </citation>
    <scope>NUCLEOTIDE SEQUENCE</scope>
    <source>
        <strain evidence="2">MP-N11</strain>
    </source>
</reference>
<feature type="compositionally biased region" description="Polar residues" evidence="1">
    <location>
        <begin position="105"/>
        <end position="115"/>
    </location>
</feature>
<feature type="region of interest" description="Disordered" evidence="1">
    <location>
        <begin position="340"/>
        <end position="392"/>
    </location>
</feature>
<keyword evidence="3" id="KW-1185">Reference proteome</keyword>
<sequence>MLEPHARAERRKPLHISVTHPVNAHSNAWILYKDIEVLLTGSREGAERFSLTGDATASESRPFLLSPARFSEDDGHDDDDDESEVEDICYPSPFSGTYDGHAPDATSTANHSINNMEFPGPRKNDGEASAVGAALPEPTILIDEWRDPQFLLLPEADEKHTAGEISGLSLMENGDDDLDIYCTPSPPPLPMQSKNNTHSPTVKQENVSEVDIPDILRSLAVGNSRHGSAGTPDALTPMTWKPETAEEIPLPKEPDDVDGRQPAVPLVGASLAESASEFSLENTRDTIDEKDLLWHPEGVSQRRLNQRVWVEIVRPRKKGKIEPTEVIVIDSDSETDTVVGDRLNSITAGHSSPRRRKSIKRPKRAPSKLPRRKNTAVEGKSKKKSLCTRTSSTFPAARKSLVESLDGLPPSAVEPEANTSRSQKGPRRQAPRQLSASTVIDLTSDREQSPEGISDSGNEGSEYIPNEEESESEDSEVEVLVEPRPFPMSLTPPPRVLESPKHVNRPLPGQTKEASPHRFISNHKASFWNVIDYQV</sequence>
<feature type="compositionally biased region" description="Basic residues" evidence="1">
    <location>
        <begin position="352"/>
        <end position="374"/>
    </location>
</feature>
<gene>
    <name evidence="2" type="ORF">NLJ89_g5064</name>
</gene>
<name>A0A9W8MXI7_9AGAR</name>
<organism evidence="2 3">
    <name type="scientific">Agrocybe chaxingu</name>
    <dbReference type="NCBI Taxonomy" id="84603"/>
    <lineage>
        <taxon>Eukaryota</taxon>
        <taxon>Fungi</taxon>
        <taxon>Dikarya</taxon>
        <taxon>Basidiomycota</taxon>
        <taxon>Agaricomycotina</taxon>
        <taxon>Agaricomycetes</taxon>
        <taxon>Agaricomycetidae</taxon>
        <taxon>Agaricales</taxon>
        <taxon>Agaricineae</taxon>
        <taxon>Strophariaceae</taxon>
        <taxon>Agrocybe</taxon>
    </lineage>
</organism>
<dbReference type="OrthoDB" id="10547975at2759"/>
<accession>A0A9W8MXI7</accession>
<feature type="compositionally biased region" description="Acidic residues" evidence="1">
    <location>
        <begin position="74"/>
        <end position="87"/>
    </location>
</feature>
<dbReference type="EMBL" id="JANKHO010000455">
    <property type="protein sequence ID" value="KAJ3509729.1"/>
    <property type="molecule type" value="Genomic_DNA"/>
</dbReference>
<dbReference type="Proteomes" id="UP001148786">
    <property type="component" value="Unassembled WGS sequence"/>
</dbReference>
<protein>
    <submittedName>
        <fullName evidence="2">Uncharacterized protein</fullName>
    </submittedName>
</protein>